<sequence>MQVVDTKGGTQIGRPFLVGWGFSVCFDLLLSHLHQDLELPTAEVCNKQSAINCMQ</sequence>
<reference evidence="1" key="1">
    <citation type="submission" date="2014-11" db="EMBL/GenBank/DDBJ databases">
        <authorList>
            <person name="Amaro Gonzalez C."/>
        </authorList>
    </citation>
    <scope>NUCLEOTIDE SEQUENCE</scope>
</reference>
<accession>A0A0E9Q5F6</accession>
<name>A0A0E9Q5F6_ANGAN</name>
<protein>
    <submittedName>
        <fullName evidence="1">Uncharacterized protein</fullName>
    </submittedName>
</protein>
<reference evidence="1" key="2">
    <citation type="journal article" date="2015" name="Fish Shellfish Immunol.">
        <title>Early steps in the European eel (Anguilla anguilla)-Vibrio vulnificus interaction in the gills: Role of the RtxA13 toxin.</title>
        <authorList>
            <person name="Callol A."/>
            <person name="Pajuelo D."/>
            <person name="Ebbesson L."/>
            <person name="Teles M."/>
            <person name="MacKenzie S."/>
            <person name="Amaro C."/>
        </authorList>
    </citation>
    <scope>NUCLEOTIDE SEQUENCE</scope>
</reference>
<proteinExistence type="predicted"/>
<dbReference type="AlphaFoldDB" id="A0A0E9Q5F6"/>
<evidence type="ECO:0000313" key="1">
    <source>
        <dbReference type="EMBL" id="JAH11732.1"/>
    </source>
</evidence>
<dbReference type="EMBL" id="GBXM01096845">
    <property type="protein sequence ID" value="JAH11732.1"/>
    <property type="molecule type" value="Transcribed_RNA"/>
</dbReference>
<organism evidence="1">
    <name type="scientific">Anguilla anguilla</name>
    <name type="common">European freshwater eel</name>
    <name type="synonym">Muraena anguilla</name>
    <dbReference type="NCBI Taxonomy" id="7936"/>
    <lineage>
        <taxon>Eukaryota</taxon>
        <taxon>Metazoa</taxon>
        <taxon>Chordata</taxon>
        <taxon>Craniata</taxon>
        <taxon>Vertebrata</taxon>
        <taxon>Euteleostomi</taxon>
        <taxon>Actinopterygii</taxon>
        <taxon>Neopterygii</taxon>
        <taxon>Teleostei</taxon>
        <taxon>Anguilliformes</taxon>
        <taxon>Anguillidae</taxon>
        <taxon>Anguilla</taxon>
    </lineage>
</organism>